<dbReference type="HOGENOM" id="CLU_3281643_0_0_6"/>
<evidence type="ECO:0000313" key="2">
    <source>
        <dbReference type="Proteomes" id="UP000005466"/>
    </source>
</evidence>
<proteinExistence type="predicted"/>
<reference evidence="1 2" key="1">
    <citation type="journal article" date="2011" name="PLoS Pathog.">
        <title>Dynamic evolution of pathogenicity revealed by sequencing and comparative genomics of 19 Pseudomonas syringae isolates.</title>
        <authorList>
            <person name="Baltrus D.A."/>
            <person name="Nishimura M.T."/>
            <person name="Romanchuk A."/>
            <person name="Chang J.H."/>
            <person name="Mukhtar M.S."/>
            <person name="Cherkis K."/>
            <person name="Roach J."/>
            <person name="Grant S.R."/>
            <person name="Jones C.D."/>
            <person name="Dangl J.L."/>
        </authorList>
    </citation>
    <scope>NUCLEOTIDE SEQUENCE [LARGE SCALE GENOMIC DNA]</scope>
    <source>
        <strain evidence="2">race 4</strain>
    </source>
</reference>
<sequence length="41" mass="4437">QTHCEQRAEQRFAATGHGVASDMTLAVSRFAEGIHVLLLQG</sequence>
<evidence type="ECO:0000313" key="1">
    <source>
        <dbReference type="EMBL" id="EGH19082.1"/>
    </source>
</evidence>
<feature type="non-terminal residue" evidence="1">
    <location>
        <position position="1"/>
    </location>
</feature>
<dbReference type="AlphaFoldDB" id="F3CIJ0"/>
<gene>
    <name evidence="1" type="ORF">Pgy4_39570</name>
</gene>
<protein>
    <submittedName>
        <fullName evidence="1">Uncharacterized protein</fullName>
    </submittedName>
</protein>
<name>F3CIJ0_PSESG</name>
<feature type="non-terminal residue" evidence="1">
    <location>
        <position position="41"/>
    </location>
</feature>
<dbReference type="EMBL" id="ADWY01003567">
    <property type="protein sequence ID" value="EGH19082.1"/>
    <property type="molecule type" value="Genomic_DNA"/>
</dbReference>
<organism evidence="1 2">
    <name type="scientific">Pseudomonas savastanoi pv. glycinea str. race 4</name>
    <dbReference type="NCBI Taxonomy" id="875330"/>
    <lineage>
        <taxon>Bacteria</taxon>
        <taxon>Pseudomonadati</taxon>
        <taxon>Pseudomonadota</taxon>
        <taxon>Gammaproteobacteria</taxon>
        <taxon>Pseudomonadales</taxon>
        <taxon>Pseudomonadaceae</taxon>
        <taxon>Pseudomonas</taxon>
    </lineage>
</organism>
<accession>F3CIJ0</accession>
<dbReference type="Proteomes" id="UP000005466">
    <property type="component" value="Unassembled WGS sequence"/>
</dbReference>
<comment type="caution">
    <text evidence="1">The sequence shown here is derived from an EMBL/GenBank/DDBJ whole genome shotgun (WGS) entry which is preliminary data.</text>
</comment>